<name>A0ACC2F569_DALPE</name>
<accession>A0ACC2F569</accession>
<protein>
    <submittedName>
        <fullName evidence="1">Uncharacterized protein</fullName>
    </submittedName>
</protein>
<comment type="caution">
    <text evidence="1">The sequence shown here is derived from an EMBL/GenBank/DDBJ whole genome shotgun (WGS) entry which is preliminary data.</text>
</comment>
<proteinExistence type="predicted"/>
<reference evidence="1" key="1">
    <citation type="submission" date="2021-05" db="EMBL/GenBank/DDBJ databases">
        <authorList>
            <person name="Pan Q."/>
            <person name="Jouanno E."/>
            <person name="Zahm M."/>
            <person name="Klopp C."/>
            <person name="Cabau C."/>
            <person name="Louis A."/>
            <person name="Berthelot C."/>
            <person name="Parey E."/>
            <person name="Roest Crollius H."/>
            <person name="Montfort J."/>
            <person name="Robinson-Rechavi M."/>
            <person name="Bouchez O."/>
            <person name="Lampietro C."/>
            <person name="Lopez Roques C."/>
            <person name="Donnadieu C."/>
            <person name="Postlethwait J."/>
            <person name="Bobe J."/>
            <person name="Dillon D."/>
            <person name="Chandos A."/>
            <person name="von Hippel F."/>
            <person name="Guiguen Y."/>
        </authorList>
    </citation>
    <scope>NUCLEOTIDE SEQUENCE</scope>
    <source>
        <strain evidence="1">YG-Jan2019</strain>
    </source>
</reference>
<sequence>MLPVLLLPLPLCIWWVTGESIWIGTLLGVTDVGDGDAALSSALAAAFTGESPLLLVMIPPGNGEGAARPRGGSLVGCQSRRLILHVLLMRSRRQGGDSTETRGESGPKVPDGNPRWDSPTSKEGGRCGGKAGAEQSLAVISQSGVSDGRSRDGAGRLPAAC</sequence>
<keyword evidence="2" id="KW-1185">Reference proteome</keyword>
<dbReference type="EMBL" id="CM055761">
    <property type="protein sequence ID" value="KAJ7986528.1"/>
    <property type="molecule type" value="Genomic_DNA"/>
</dbReference>
<organism evidence="1 2">
    <name type="scientific">Dallia pectoralis</name>
    <name type="common">Alaska blackfish</name>
    <dbReference type="NCBI Taxonomy" id="75939"/>
    <lineage>
        <taxon>Eukaryota</taxon>
        <taxon>Metazoa</taxon>
        <taxon>Chordata</taxon>
        <taxon>Craniata</taxon>
        <taxon>Vertebrata</taxon>
        <taxon>Euteleostomi</taxon>
        <taxon>Actinopterygii</taxon>
        <taxon>Neopterygii</taxon>
        <taxon>Teleostei</taxon>
        <taxon>Protacanthopterygii</taxon>
        <taxon>Esociformes</taxon>
        <taxon>Umbridae</taxon>
        <taxon>Dallia</taxon>
    </lineage>
</organism>
<dbReference type="Proteomes" id="UP001157502">
    <property type="component" value="Chromosome 34"/>
</dbReference>
<gene>
    <name evidence="1" type="ORF">DPEC_G00340800</name>
</gene>
<evidence type="ECO:0000313" key="2">
    <source>
        <dbReference type="Proteomes" id="UP001157502"/>
    </source>
</evidence>
<evidence type="ECO:0000313" key="1">
    <source>
        <dbReference type="EMBL" id="KAJ7986528.1"/>
    </source>
</evidence>